<sequence length="394" mass="38973">MFGYLIAATLARLADEMTVTTIVLLVLDRTGNTALAGAAVAAYTVPSALSGPVLGAVLDRLRRRADILVLSGISLAAACTGMSVLVGHGPVVAVVAVMVVAGAAVPLTAGGYSSLVVSIVPPQRRARSNASDAAVFSIAAIAGPGLAGLLSALAGTTVAVLTLAAIAAAGAVCTVPLRRFHGEPGEPRSTLAAIRAGFGHLARTPALRGPTVTTVLGWGSFGALSVALPLWTDELGAGTTAAGFLFTALEAGDLAITLVVAHRLKPERAGRVVIVSTSLLGVAMGGWLLSHSLTQALVVAVVAGVAQGLSLPAIFAVRQHNTPATLLGQVSVTGASMKIGGYALGALAGTALVPSFGPRGTIAAVACCQLLAAAAGWLLSRGPATTSGKLGEAD</sequence>
<dbReference type="InterPro" id="IPR011701">
    <property type="entry name" value="MFS"/>
</dbReference>
<feature type="transmembrane region" description="Helical" evidence="6">
    <location>
        <begin position="362"/>
        <end position="380"/>
    </location>
</feature>
<organism evidence="8 9">
    <name type="scientific">Labedaea rhizosphaerae</name>
    <dbReference type="NCBI Taxonomy" id="598644"/>
    <lineage>
        <taxon>Bacteria</taxon>
        <taxon>Bacillati</taxon>
        <taxon>Actinomycetota</taxon>
        <taxon>Actinomycetes</taxon>
        <taxon>Pseudonocardiales</taxon>
        <taxon>Pseudonocardiaceae</taxon>
        <taxon>Labedaea</taxon>
    </lineage>
</organism>
<keyword evidence="5 6" id="KW-0472">Membrane</keyword>
<feature type="transmembrane region" description="Helical" evidence="6">
    <location>
        <begin position="272"/>
        <end position="290"/>
    </location>
</feature>
<feature type="transmembrane region" description="Helical" evidence="6">
    <location>
        <begin position="38"/>
        <end position="58"/>
    </location>
</feature>
<feature type="transmembrane region" description="Helical" evidence="6">
    <location>
        <begin position="237"/>
        <end position="260"/>
    </location>
</feature>
<evidence type="ECO:0000256" key="2">
    <source>
        <dbReference type="ARBA" id="ARBA00022475"/>
    </source>
</evidence>
<keyword evidence="9" id="KW-1185">Reference proteome</keyword>
<keyword evidence="4 6" id="KW-1133">Transmembrane helix</keyword>
<evidence type="ECO:0000313" key="8">
    <source>
        <dbReference type="EMBL" id="TDP91971.1"/>
    </source>
</evidence>
<evidence type="ECO:0000256" key="4">
    <source>
        <dbReference type="ARBA" id="ARBA00022989"/>
    </source>
</evidence>
<name>A0A4R6RY08_LABRH</name>
<feature type="transmembrane region" description="Helical" evidence="6">
    <location>
        <begin position="133"/>
        <end position="152"/>
    </location>
</feature>
<dbReference type="InterPro" id="IPR020846">
    <property type="entry name" value="MFS_dom"/>
</dbReference>
<dbReference type="OrthoDB" id="3690525at2"/>
<dbReference type="PANTHER" id="PTHR23513">
    <property type="entry name" value="INTEGRAL MEMBRANE EFFLUX PROTEIN-RELATED"/>
    <property type="match status" value="1"/>
</dbReference>
<protein>
    <submittedName>
        <fullName evidence="8">Putative MFS family arabinose efflux permease</fullName>
    </submittedName>
</protein>
<dbReference type="GO" id="GO:0005886">
    <property type="term" value="C:plasma membrane"/>
    <property type="evidence" value="ECO:0007669"/>
    <property type="project" value="UniProtKB-SubCell"/>
</dbReference>
<dbReference type="PANTHER" id="PTHR23513:SF11">
    <property type="entry name" value="STAPHYLOFERRIN A TRANSPORTER"/>
    <property type="match status" value="1"/>
</dbReference>
<feature type="transmembrane region" description="Helical" evidence="6">
    <location>
        <begin position="212"/>
        <end position="231"/>
    </location>
</feature>
<evidence type="ECO:0000256" key="5">
    <source>
        <dbReference type="ARBA" id="ARBA00023136"/>
    </source>
</evidence>
<dbReference type="InterPro" id="IPR036259">
    <property type="entry name" value="MFS_trans_sf"/>
</dbReference>
<feature type="transmembrane region" description="Helical" evidence="6">
    <location>
        <begin position="296"/>
        <end position="318"/>
    </location>
</feature>
<evidence type="ECO:0000259" key="7">
    <source>
        <dbReference type="PROSITE" id="PS50850"/>
    </source>
</evidence>
<dbReference type="EMBL" id="SNXZ01000008">
    <property type="protein sequence ID" value="TDP91971.1"/>
    <property type="molecule type" value="Genomic_DNA"/>
</dbReference>
<dbReference type="PROSITE" id="PS50850">
    <property type="entry name" value="MFS"/>
    <property type="match status" value="1"/>
</dbReference>
<keyword evidence="2" id="KW-1003">Cell membrane</keyword>
<keyword evidence="3 6" id="KW-0812">Transmembrane</keyword>
<comment type="caution">
    <text evidence="8">The sequence shown here is derived from an EMBL/GenBank/DDBJ whole genome shotgun (WGS) entry which is preliminary data.</text>
</comment>
<feature type="transmembrane region" description="Helical" evidence="6">
    <location>
        <begin position="158"/>
        <end position="177"/>
    </location>
</feature>
<dbReference type="Proteomes" id="UP000295444">
    <property type="component" value="Unassembled WGS sequence"/>
</dbReference>
<reference evidence="8 9" key="1">
    <citation type="submission" date="2019-03" db="EMBL/GenBank/DDBJ databases">
        <title>Genomic Encyclopedia of Type Strains, Phase IV (KMG-IV): sequencing the most valuable type-strain genomes for metagenomic binning, comparative biology and taxonomic classification.</title>
        <authorList>
            <person name="Goeker M."/>
        </authorList>
    </citation>
    <scope>NUCLEOTIDE SEQUENCE [LARGE SCALE GENOMIC DNA]</scope>
    <source>
        <strain evidence="8 9">DSM 45361</strain>
    </source>
</reference>
<dbReference type="AlphaFoldDB" id="A0A4R6RY08"/>
<dbReference type="Pfam" id="PF07690">
    <property type="entry name" value="MFS_1"/>
    <property type="match status" value="1"/>
</dbReference>
<feature type="transmembrane region" description="Helical" evidence="6">
    <location>
        <begin position="339"/>
        <end position="356"/>
    </location>
</feature>
<evidence type="ECO:0000256" key="3">
    <source>
        <dbReference type="ARBA" id="ARBA00022692"/>
    </source>
</evidence>
<proteinExistence type="predicted"/>
<dbReference type="Gene3D" id="1.20.1250.20">
    <property type="entry name" value="MFS general substrate transporter like domains"/>
    <property type="match status" value="1"/>
</dbReference>
<evidence type="ECO:0000256" key="6">
    <source>
        <dbReference type="SAM" id="Phobius"/>
    </source>
</evidence>
<dbReference type="GO" id="GO:0022857">
    <property type="term" value="F:transmembrane transporter activity"/>
    <property type="evidence" value="ECO:0007669"/>
    <property type="project" value="InterPro"/>
</dbReference>
<comment type="subcellular location">
    <subcellularLocation>
        <location evidence="1">Cell membrane</location>
        <topology evidence="1">Multi-pass membrane protein</topology>
    </subcellularLocation>
</comment>
<accession>A0A4R6RY08</accession>
<dbReference type="SUPFAM" id="SSF103473">
    <property type="entry name" value="MFS general substrate transporter"/>
    <property type="match status" value="1"/>
</dbReference>
<evidence type="ECO:0000256" key="1">
    <source>
        <dbReference type="ARBA" id="ARBA00004651"/>
    </source>
</evidence>
<dbReference type="CDD" id="cd06173">
    <property type="entry name" value="MFS_MefA_like"/>
    <property type="match status" value="1"/>
</dbReference>
<gene>
    <name evidence="8" type="ORF">EV186_108184</name>
</gene>
<feature type="transmembrane region" description="Helical" evidence="6">
    <location>
        <begin position="65"/>
        <end position="86"/>
    </location>
</feature>
<feature type="transmembrane region" description="Helical" evidence="6">
    <location>
        <begin position="92"/>
        <end position="121"/>
    </location>
</feature>
<dbReference type="RefSeq" id="WP_133853536.1">
    <property type="nucleotide sequence ID" value="NZ_SNXZ01000008.1"/>
</dbReference>
<feature type="domain" description="Major facilitator superfamily (MFS) profile" evidence="7">
    <location>
        <begin position="1"/>
        <end position="384"/>
    </location>
</feature>
<evidence type="ECO:0000313" key="9">
    <source>
        <dbReference type="Proteomes" id="UP000295444"/>
    </source>
</evidence>